<comment type="caution">
    <text evidence="3">The sequence shown here is derived from an EMBL/GenBank/DDBJ whole genome shotgun (WGS) entry which is preliminary data.</text>
</comment>
<dbReference type="SUPFAM" id="SSF53756">
    <property type="entry name" value="UDP-Glycosyltransferase/glycogen phosphorylase"/>
    <property type="match status" value="1"/>
</dbReference>
<dbReference type="PANTHER" id="PTHR45947">
    <property type="entry name" value="SULFOQUINOVOSYL TRANSFERASE SQD2"/>
    <property type="match status" value="1"/>
</dbReference>
<proteinExistence type="predicted"/>
<evidence type="ECO:0000313" key="4">
    <source>
        <dbReference type="Proteomes" id="UP000231464"/>
    </source>
</evidence>
<dbReference type="InterPro" id="IPR001296">
    <property type="entry name" value="Glyco_trans_1"/>
</dbReference>
<dbReference type="Proteomes" id="UP000231464">
    <property type="component" value="Unassembled WGS sequence"/>
</dbReference>
<organism evidence="3 4">
    <name type="scientific">Candidatus Kuenenbacteria bacterium CG10_big_fil_rev_8_21_14_0_10_36_11</name>
    <dbReference type="NCBI Taxonomy" id="1974618"/>
    <lineage>
        <taxon>Bacteria</taxon>
        <taxon>Candidatus Kueneniibacteriota</taxon>
    </lineage>
</organism>
<dbReference type="Pfam" id="PF13439">
    <property type="entry name" value="Glyco_transf_4"/>
    <property type="match status" value="1"/>
</dbReference>
<name>A0A2M6W9S7_9BACT</name>
<feature type="domain" description="Glycosyl transferase family 1" evidence="1">
    <location>
        <begin position="191"/>
        <end position="350"/>
    </location>
</feature>
<dbReference type="GO" id="GO:0016757">
    <property type="term" value="F:glycosyltransferase activity"/>
    <property type="evidence" value="ECO:0007669"/>
    <property type="project" value="InterPro"/>
</dbReference>
<dbReference type="InterPro" id="IPR028098">
    <property type="entry name" value="Glyco_trans_4-like_N"/>
</dbReference>
<evidence type="ECO:0008006" key="5">
    <source>
        <dbReference type="Google" id="ProtNLM"/>
    </source>
</evidence>
<feature type="domain" description="Glycosyltransferase subfamily 4-like N-terminal" evidence="2">
    <location>
        <begin position="18"/>
        <end position="181"/>
    </location>
</feature>
<protein>
    <recommendedName>
        <fullName evidence="5">Glycosyl transferase family 1 domain-containing protein</fullName>
    </recommendedName>
</protein>
<dbReference type="AlphaFoldDB" id="A0A2M6W9S7"/>
<evidence type="ECO:0000259" key="1">
    <source>
        <dbReference type="Pfam" id="PF00534"/>
    </source>
</evidence>
<dbReference type="InterPro" id="IPR050194">
    <property type="entry name" value="Glycosyltransferase_grp1"/>
</dbReference>
<reference evidence="4" key="1">
    <citation type="submission" date="2017-09" db="EMBL/GenBank/DDBJ databases">
        <title>Depth-based differentiation of microbial function through sediment-hosted aquifers and enrichment of novel symbionts in the deep terrestrial subsurface.</title>
        <authorList>
            <person name="Probst A.J."/>
            <person name="Ladd B."/>
            <person name="Jarett J.K."/>
            <person name="Geller-Mcgrath D.E."/>
            <person name="Sieber C.M.K."/>
            <person name="Emerson J.B."/>
            <person name="Anantharaman K."/>
            <person name="Thomas B.C."/>
            <person name="Malmstrom R."/>
            <person name="Stieglmeier M."/>
            <person name="Klingl A."/>
            <person name="Woyke T."/>
            <person name="Ryan C.M."/>
            <person name="Banfield J.F."/>
        </authorList>
    </citation>
    <scope>NUCLEOTIDE SEQUENCE [LARGE SCALE GENOMIC DNA]</scope>
</reference>
<dbReference type="Gene3D" id="3.40.50.2000">
    <property type="entry name" value="Glycogen Phosphorylase B"/>
    <property type="match status" value="2"/>
</dbReference>
<evidence type="ECO:0000259" key="2">
    <source>
        <dbReference type="Pfam" id="PF13439"/>
    </source>
</evidence>
<accession>A0A2M6W9S7</accession>
<evidence type="ECO:0000313" key="3">
    <source>
        <dbReference type="EMBL" id="PIT89580.1"/>
    </source>
</evidence>
<dbReference type="PANTHER" id="PTHR45947:SF3">
    <property type="entry name" value="SULFOQUINOVOSYL TRANSFERASE SQD2"/>
    <property type="match status" value="1"/>
</dbReference>
<gene>
    <name evidence="3" type="ORF">COU23_03165</name>
</gene>
<sequence length="373" mass="43100">MNNKPKILIISLTYFPFIGGAEIAVQEITKRLTGDFEFEIITCNLNGRQKKEEKIDGVKVYRIGKGKLGKFFFSWLAYRKAVKLHEKNNYKIVWSIMANRAGLAALKFKEKFPNVKYLLTLQEGDSVSHVYKRTWFWFWRYKKIYEKADHIQVISKWLESRARKFGYKKEISVVPNGVSLSEKNQLTPFQKKEGKIILTVSRLVEKNGLEYLIRAFKLLSNTHGNVILKIIGDGPLKSRLEKLVKELNLGENIFLGKLDYMQTQERYKQADVFVRPSLSEGFGNVFIEAMAAEIPVIATPVGGIPDFLIDNNTGWFCEPKNPKNIAEKIQYVLDKKNNAEVERVVANAKKMVEEKYDWNIIAKKMSEIFNKLV</sequence>
<dbReference type="EMBL" id="PFBP01000051">
    <property type="protein sequence ID" value="PIT89580.1"/>
    <property type="molecule type" value="Genomic_DNA"/>
</dbReference>
<dbReference type="Pfam" id="PF00534">
    <property type="entry name" value="Glycos_transf_1"/>
    <property type="match status" value="1"/>
</dbReference>
<dbReference type="CDD" id="cd03801">
    <property type="entry name" value="GT4_PimA-like"/>
    <property type="match status" value="1"/>
</dbReference>